<protein>
    <submittedName>
        <fullName evidence="1">Uncharacterized protein</fullName>
    </submittedName>
</protein>
<dbReference type="OrthoDB" id="3232725at2759"/>
<reference evidence="1 2" key="1">
    <citation type="submission" date="2014-04" db="EMBL/GenBank/DDBJ databases">
        <authorList>
            <consortium name="DOE Joint Genome Institute"/>
            <person name="Kuo A."/>
            <person name="Tarkka M."/>
            <person name="Buscot F."/>
            <person name="Kohler A."/>
            <person name="Nagy L.G."/>
            <person name="Floudas D."/>
            <person name="Copeland A."/>
            <person name="Barry K.W."/>
            <person name="Cichocki N."/>
            <person name="Veneault-Fourrey C."/>
            <person name="LaButti K."/>
            <person name="Lindquist E.A."/>
            <person name="Lipzen A."/>
            <person name="Lundell T."/>
            <person name="Morin E."/>
            <person name="Murat C."/>
            <person name="Sun H."/>
            <person name="Tunlid A."/>
            <person name="Henrissat B."/>
            <person name="Grigoriev I.V."/>
            <person name="Hibbett D.S."/>
            <person name="Martin F."/>
            <person name="Nordberg H.P."/>
            <person name="Cantor M.N."/>
            <person name="Hua S.X."/>
        </authorList>
    </citation>
    <scope>NUCLEOTIDE SEQUENCE [LARGE SCALE GENOMIC DNA]</scope>
    <source>
        <strain evidence="1 2">F 1598</strain>
    </source>
</reference>
<proteinExistence type="predicted"/>
<reference evidence="2" key="2">
    <citation type="submission" date="2015-01" db="EMBL/GenBank/DDBJ databases">
        <title>Evolutionary Origins and Diversification of the Mycorrhizal Mutualists.</title>
        <authorList>
            <consortium name="DOE Joint Genome Institute"/>
            <consortium name="Mycorrhizal Genomics Consortium"/>
            <person name="Kohler A."/>
            <person name="Kuo A."/>
            <person name="Nagy L.G."/>
            <person name="Floudas D."/>
            <person name="Copeland A."/>
            <person name="Barry K.W."/>
            <person name="Cichocki N."/>
            <person name="Veneault-Fourrey C."/>
            <person name="LaButti K."/>
            <person name="Lindquist E.A."/>
            <person name="Lipzen A."/>
            <person name="Lundell T."/>
            <person name="Morin E."/>
            <person name="Murat C."/>
            <person name="Riley R."/>
            <person name="Ohm R."/>
            <person name="Sun H."/>
            <person name="Tunlid A."/>
            <person name="Henrissat B."/>
            <person name="Grigoriev I.V."/>
            <person name="Hibbett D.S."/>
            <person name="Martin F."/>
        </authorList>
    </citation>
    <scope>NUCLEOTIDE SEQUENCE [LARGE SCALE GENOMIC DNA]</scope>
    <source>
        <strain evidence="2">F 1598</strain>
    </source>
</reference>
<sequence length="243" mass="27248">MSRSPRLTVEEIVAMQIHYTKVCEEQSEAFRMDPEECRRAYERYAQTEDVAKAGQSWMPQDIDRSAYIREMEARCKITPTSIYDRVKIYFAAHGIIACVINIDSRSQADQLRILARCNETLASGNEVHPVPGPIPNLLTRLTPTPSNREVTDKRLEGFQKDPSALLGKQFILGKEDGGDEGDSDGLLYEIIEVRLAKGGGKVFHVQFEGHSDCVDVVSEEMAGMLKRSTFVEISDDGTVMQET</sequence>
<accession>A0A0C3FPK6</accession>
<gene>
    <name evidence="1" type="ORF">PILCRDRAFT_89357</name>
</gene>
<dbReference type="AlphaFoldDB" id="A0A0C3FPK6"/>
<evidence type="ECO:0000313" key="1">
    <source>
        <dbReference type="EMBL" id="KIM81106.1"/>
    </source>
</evidence>
<dbReference type="Proteomes" id="UP000054166">
    <property type="component" value="Unassembled WGS sequence"/>
</dbReference>
<dbReference type="EMBL" id="KN833001">
    <property type="protein sequence ID" value="KIM81106.1"/>
    <property type="molecule type" value="Genomic_DNA"/>
</dbReference>
<organism evidence="1 2">
    <name type="scientific">Piloderma croceum (strain F 1598)</name>
    <dbReference type="NCBI Taxonomy" id="765440"/>
    <lineage>
        <taxon>Eukaryota</taxon>
        <taxon>Fungi</taxon>
        <taxon>Dikarya</taxon>
        <taxon>Basidiomycota</taxon>
        <taxon>Agaricomycotina</taxon>
        <taxon>Agaricomycetes</taxon>
        <taxon>Agaricomycetidae</taxon>
        <taxon>Atheliales</taxon>
        <taxon>Atheliaceae</taxon>
        <taxon>Piloderma</taxon>
    </lineage>
</organism>
<name>A0A0C3FPK6_PILCF</name>
<keyword evidence="2" id="KW-1185">Reference proteome</keyword>
<dbReference type="InParanoid" id="A0A0C3FPK6"/>
<dbReference type="HOGENOM" id="CLU_1142940_0_0_1"/>
<evidence type="ECO:0000313" key="2">
    <source>
        <dbReference type="Proteomes" id="UP000054166"/>
    </source>
</evidence>